<dbReference type="Gene3D" id="3.80.10.10">
    <property type="entry name" value="Ribonuclease Inhibitor"/>
    <property type="match status" value="1"/>
</dbReference>
<dbReference type="SUPFAM" id="SSF52047">
    <property type="entry name" value="RNI-like"/>
    <property type="match status" value="1"/>
</dbReference>
<proteinExistence type="predicted"/>
<accession>A0A0C2YKK2</accession>
<evidence type="ECO:0000313" key="2">
    <source>
        <dbReference type="Proteomes" id="UP000053424"/>
    </source>
</evidence>
<dbReference type="AlphaFoldDB" id="A0A0C2YKK2"/>
<sequence>MPLEDLHLVLLPHITLPRLERFSTVLYVFFHSSDSNELIRTTLSPFLVNHGPTLRSLKLEAFKKVDMSSALLGLPRMPCLKSLHISHLFLGMEPTSFAGHHQFLETHQSQLQHFTFDFVGQSPALNIAIPDEFFNQEWCRVLLPELQSLSLQFHRFIIPSSEAAIPYLQRHIPTVETLIIHALQFSYEQISSILMGPTPGGYQLTRLRILDIQIWCFSPAFLSLLVRQAPHLQSLKLTASVIGPDKQPARFGRNRVPEVRRFPILNVASLEKMIKSAS</sequence>
<gene>
    <name evidence="1" type="ORF">M413DRAFT_151078</name>
</gene>
<protein>
    <recommendedName>
        <fullName evidence="3">F-box domain-containing protein</fullName>
    </recommendedName>
</protein>
<evidence type="ECO:0000313" key="1">
    <source>
        <dbReference type="EMBL" id="KIM41562.1"/>
    </source>
</evidence>
<name>A0A0C2YKK2_HEBCY</name>
<reference evidence="1 2" key="1">
    <citation type="submission" date="2014-04" db="EMBL/GenBank/DDBJ databases">
        <authorList>
            <consortium name="DOE Joint Genome Institute"/>
            <person name="Kuo A."/>
            <person name="Gay G."/>
            <person name="Dore J."/>
            <person name="Kohler A."/>
            <person name="Nagy L.G."/>
            <person name="Floudas D."/>
            <person name="Copeland A."/>
            <person name="Barry K.W."/>
            <person name="Cichocki N."/>
            <person name="Veneault-Fourrey C."/>
            <person name="LaButti K."/>
            <person name="Lindquist E.A."/>
            <person name="Lipzen A."/>
            <person name="Lundell T."/>
            <person name="Morin E."/>
            <person name="Murat C."/>
            <person name="Sun H."/>
            <person name="Tunlid A."/>
            <person name="Henrissat B."/>
            <person name="Grigoriev I.V."/>
            <person name="Hibbett D.S."/>
            <person name="Martin F."/>
            <person name="Nordberg H.P."/>
            <person name="Cantor M.N."/>
            <person name="Hua S.X."/>
        </authorList>
    </citation>
    <scope>NUCLEOTIDE SEQUENCE [LARGE SCALE GENOMIC DNA]</scope>
    <source>
        <strain evidence="2">h7</strain>
    </source>
</reference>
<dbReference type="InterPro" id="IPR032675">
    <property type="entry name" value="LRR_dom_sf"/>
</dbReference>
<dbReference type="HOGENOM" id="CLU_1001360_0_0_1"/>
<organism evidence="1 2">
    <name type="scientific">Hebeloma cylindrosporum</name>
    <dbReference type="NCBI Taxonomy" id="76867"/>
    <lineage>
        <taxon>Eukaryota</taxon>
        <taxon>Fungi</taxon>
        <taxon>Dikarya</taxon>
        <taxon>Basidiomycota</taxon>
        <taxon>Agaricomycotina</taxon>
        <taxon>Agaricomycetes</taxon>
        <taxon>Agaricomycetidae</taxon>
        <taxon>Agaricales</taxon>
        <taxon>Agaricineae</taxon>
        <taxon>Hymenogastraceae</taxon>
        <taxon>Hebeloma</taxon>
    </lineage>
</organism>
<keyword evidence="2" id="KW-1185">Reference proteome</keyword>
<reference evidence="2" key="2">
    <citation type="submission" date="2015-01" db="EMBL/GenBank/DDBJ databases">
        <title>Evolutionary Origins and Diversification of the Mycorrhizal Mutualists.</title>
        <authorList>
            <consortium name="DOE Joint Genome Institute"/>
            <consortium name="Mycorrhizal Genomics Consortium"/>
            <person name="Kohler A."/>
            <person name="Kuo A."/>
            <person name="Nagy L.G."/>
            <person name="Floudas D."/>
            <person name="Copeland A."/>
            <person name="Barry K.W."/>
            <person name="Cichocki N."/>
            <person name="Veneault-Fourrey C."/>
            <person name="LaButti K."/>
            <person name="Lindquist E.A."/>
            <person name="Lipzen A."/>
            <person name="Lundell T."/>
            <person name="Morin E."/>
            <person name="Murat C."/>
            <person name="Riley R."/>
            <person name="Ohm R."/>
            <person name="Sun H."/>
            <person name="Tunlid A."/>
            <person name="Henrissat B."/>
            <person name="Grigoriev I.V."/>
            <person name="Hibbett D.S."/>
            <person name="Martin F."/>
        </authorList>
    </citation>
    <scope>NUCLEOTIDE SEQUENCE [LARGE SCALE GENOMIC DNA]</scope>
    <source>
        <strain evidence="2">h7</strain>
    </source>
</reference>
<evidence type="ECO:0008006" key="3">
    <source>
        <dbReference type="Google" id="ProtNLM"/>
    </source>
</evidence>
<dbReference type="EMBL" id="KN831780">
    <property type="protein sequence ID" value="KIM41562.1"/>
    <property type="molecule type" value="Genomic_DNA"/>
</dbReference>
<dbReference type="Proteomes" id="UP000053424">
    <property type="component" value="Unassembled WGS sequence"/>
</dbReference>